<evidence type="ECO:0000313" key="1">
    <source>
        <dbReference type="EMBL" id="CAH1778144.1"/>
    </source>
</evidence>
<dbReference type="AlphaFoldDB" id="A0A8J1TJF3"/>
<gene>
    <name evidence="1" type="ORF">OFUS_LOCUS5108</name>
</gene>
<keyword evidence="2" id="KW-1185">Reference proteome</keyword>
<sequence length="211" mass="23518">MEALVANHRHGYVVHESDLVNGSLEPLPAYSTHRIVIRLPKFGAENETSYSFVMWSWDELDIHSDLSNYVMANLLEEEEDPDETDLPDDIEIQPVTDDDFKIPQGPGGDNGLGLYIGIPAGIVASVILIIGVIYILILRSKRKEKGEKSTSSLSAAENAMWQRAVNRPAFVTNPGYAINSKPLDRNRKPSECDTHEYSTPYDIATLYEKVA</sequence>
<dbReference type="Proteomes" id="UP000749559">
    <property type="component" value="Unassembled WGS sequence"/>
</dbReference>
<evidence type="ECO:0000313" key="2">
    <source>
        <dbReference type="Proteomes" id="UP000749559"/>
    </source>
</evidence>
<organism evidence="1 2">
    <name type="scientific">Owenia fusiformis</name>
    <name type="common">Polychaete worm</name>
    <dbReference type="NCBI Taxonomy" id="6347"/>
    <lineage>
        <taxon>Eukaryota</taxon>
        <taxon>Metazoa</taxon>
        <taxon>Spiralia</taxon>
        <taxon>Lophotrochozoa</taxon>
        <taxon>Annelida</taxon>
        <taxon>Polychaeta</taxon>
        <taxon>Sedentaria</taxon>
        <taxon>Canalipalpata</taxon>
        <taxon>Sabellida</taxon>
        <taxon>Oweniida</taxon>
        <taxon>Oweniidae</taxon>
        <taxon>Owenia</taxon>
    </lineage>
</organism>
<accession>A0A8J1TJF3</accession>
<reference evidence="1" key="1">
    <citation type="submission" date="2022-03" db="EMBL/GenBank/DDBJ databases">
        <authorList>
            <person name="Martin C."/>
        </authorList>
    </citation>
    <scope>NUCLEOTIDE SEQUENCE</scope>
</reference>
<dbReference type="EMBL" id="CAIIXF020000002">
    <property type="protein sequence ID" value="CAH1778144.1"/>
    <property type="molecule type" value="Genomic_DNA"/>
</dbReference>
<proteinExistence type="predicted"/>
<name>A0A8J1TJF3_OWEFU</name>
<protein>
    <submittedName>
        <fullName evidence="1">Uncharacterized protein</fullName>
    </submittedName>
</protein>
<comment type="caution">
    <text evidence="1">The sequence shown here is derived from an EMBL/GenBank/DDBJ whole genome shotgun (WGS) entry which is preliminary data.</text>
</comment>